<dbReference type="GO" id="GO:0016887">
    <property type="term" value="F:ATP hydrolysis activity"/>
    <property type="evidence" value="ECO:0007669"/>
    <property type="project" value="InterPro"/>
</dbReference>
<dbReference type="AlphaFoldDB" id="T1G289"/>
<evidence type="ECO:0000313" key="12">
    <source>
        <dbReference type="EnsemblMetazoa" id="HelroP75685"/>
    </source>
</evidence>
<keyword evidence="13" id="KW-1185">Reference proteome</keyword>
<dbReference type="Proteomes" id="UP000015101">
    <property type="component" value="Unassembled WGS sequence"/>
</dbReference>
<keyword evidence="6 8" id="KW-1133">Transmembrane helix</keyword>
<dbReference type="EnsemblMetazoa" id="HelroT75685">
    <property type="protein sequence ID" value="HelroP75685"/>
    <property type="gene ID" value="HelroG75685"/>
</dbReference>
<comment type="subcellular location">
    <subcellularLocation>
        <location evidence="1">Membrane</location>
        <topology evidence="1">Multi-pass membrane protein</topology>
    </subcellularLocation>
</comment>
<dbReference type="InterPro" id="IPR027417">
    <property type="entry name" value="P-loop_NTPase"/>
</dbReference>
<dbReference type="KEGG" id="hro:HELRODRAFT_75685"/>
<protein>
    <recommendedName>
        <fullName evidence="14">ABC transporter domain-containing protein</fullName>
    </recommendedName>
</protein>
<evidence type="ECO:0000256" key="4">
    <source>
        <dbReference type="ARBA" id="ARBA00022741"/>
    </source>
</evidence>
<dbReference type="PROSITE" id="PS00211">
    <property type="entry name" value="ABC_TRANSPORTER_1"/>
    <property type="match status" value="1"/>
</dbReference>
<evidence type="ECO:0000313" key="11">
    <source>
        <dbReference type="EMBL" id="ESO08247.1"/>
    </source>
</evidence>
<evidence type="ECO:0000256" key="7">
    <source>
        <dbReference type="ARBA" id="ARBA00023136"/>
    </source>
</evidence>
<feature type="transmembrane region" description="Helical" evidence="8">
    <location>
        <begin position="364"/>
        <end position="382"/>
    </location>
</feature>
<feature type="domain" description="ABC transporter" evidence="9">
    <location>
        <begin position="567"/>
        <end position="801"/>
    </location>
</feature>
<keyword evidence="2" id="KW-0813">Transport</keyword>
<name>T1G289_HELRO</name>
<reference evidence="12" key="3">
    <citation type="submission" date="2015-06" db="UniProtKB">
        <authorList>
            <consortium name="EnsemblMetazoa"/>
        </authorList>
    </citation>
    <scope>IDENTIFICATION</scope>
</reference>
<evidence type="ECO:0000256" key="6">
    <source>
        <dbReference type="ARBA" id="ARBA00022989"/>
    </source>
</evidence>
<keyword evidence="5" id="KW-0067">ATP-binding</keyword>
<evidence type="ECO:0000256" key="8">
    <source>
        <dbReference type="SAM" id="Phobius"/>
    </source>
</evidence>
<evidence type="ECO:0000313" key="13">
    <source>
        <dbReference type="Proteomes" id="UP000015101"/>
    </source>
</evidence>
<dbReference type="SMART" id="SM00382">
    <property type="entry name" value="AAA"/>
    <property type="match status" value="1"/>
</dbReference>
<sequence>YVPQKAWLLNESIRKNILFGLSWDKERYESIINACSLQTDFNTFVNGDSTEIGEKGANLSGGQKQRIALARALYQDADVYLLDDSLSALDPHVSSFVFREAILKQLINRNKTVVFVSHNTNLLNHSHKVVVLSMGRIFYQGRFESCSKEALELYHHLRRSLSKPHESVLSLMSLNSLNMYTQQETNVIDDSYRSSECTTQRSSSLFSWYFNALVDEVTQLMTEEERQIGATPLRFLLQYLKYANISLVVFVVLLYAVKQAVRMAADYYLGLLIEHSYVRYLFDLYLHKTLIYCSISLLSVILIPVSVIVIELLCLSASRNIHNQILLSLSSATMRFFDTTPLGRILNRLSADLHVIDLVMNSHLDCFLFLIMFVLGGILINGCFNPAFLLPILPIIIVAVVVQRFYIASCRELQRLECISKSKILSHFTQVLAGGPVIRTSRQQKRFEIENKELINENNLPLYFYHATHVWVGIRLDLLGALMVLCSCLCALFSCYYGYLDVNSAGFVMLYACTSCFFVQWALKYMSDIEMFGGNVQRLVQYCNLTPEHDCNDPVSVASDWPSRGNVMFQQVSLSYDRSLDPVVTNVDLNIKAGQKVGICGRTGSGKSTLTLGIFRLVEIVEGDILLDDLNSKNIPLDILRSRLSIIPQDPVVFTGSVRFNLDPYHFKSDHELWRVLEVSQLRKLISNLPHQLDTMLTDGGSSLSIGEKQLLCLARALVRNSSILVMDEATASVDKHTDRVIQNIIADQFKDKTVITIAHRISTIMDSDVVVVMSGGQIIEVGNPSELASTQSTNFANFVCDR</sequence>
<dbReference type="CTD" id="20215187"/>
<feature type="transmembrane region" description="Helical" evidence="8">
    <location>
        <begin position="478"/>
        <end position="499"/>
    </location>
</feature>
<dbReference type="InterPro" id="IPR050173">
    <property type="entry name" value="ABC_transporter_C-like"/>
</dbReference>
<dbReference type="Gene3D" id="3.40.50.300">
    <property type="entry name" value="P-loop containing nucleotide triphosphate hydrolases"/>
    <property type="match status" value="2"/>
</dbReference>
<dbReference type="GO" id="GO:0016020">
    <property type="term" value="C:membrane"/>
    <property type="evidence" value="ECO:0007669"/>
    <property type="project" value="UniProtKB-SubCell"/>
</dbReference>
<dbReference type="InterPro" id="IPR003439">
    <property type="entry name" value="ABC_transporter-like_ATP-bd"/>
</dbReference>
<dbReference type="HOGENOM" id="CLU_000604_27_9_1"/>
<keyword evidence="7 8" id="KW-0472">Membrane</keyword>
<gene>
    <name evidence="12" type="primary">20215187</name>
    <name evidence="11" type="ORF">HELRODRAFT_75685</name>
</gene>
<dbReference type="InterPro" id="IPR036640">
    <property type="entry name" value="ABC1_TM_sf"/>
</dbReference>
<dbReference type="OMA" id="HIPREAP"/>
<dbReference type="InterPro" id="IPR017871">
    <property type="entry name" value="ABC_transporter-like_CS"/>
</dbReference>
<feature type="transmembrane region" description="Helical" evidence="8">
    <location>
        <begin position="239"/>
        <end position="257"/>
    </location>
</feature>
<dbReference type="PANTHER" id="PTHR24223">
    <property type="entry name" value="ATP-BINDING CASSETTE SUB-FAMILY C"/>
    <property type="match status" value="1"/>
</dbReference>
<dbReference type="InterPro" id="IPR003593">
    <property type="entry name" value="AAA+_ATPase"/>
</dbReference>
<dbReference type="GO" id="GO:0140359">
    <property type="term" value="F:ABC-type transporter activity"/>
    <property type="evidence" value="ECO:0007669"/>
    <property type="project" value="InterPro"/>
</dbReference>
<evidence type="ECO:0000256" key="1">
    <source>
        <dbReference type="ARBA" id="ARBA00004141"/>
    </source>
</evidence>
<feature type="transmembrane region" description="Helical" evidence="8">
    <location>
        <begin position="289"/>
        <end position="315"/>
    </location>
</feature>
<feature type="domain" description="ABC transmembrane type-1" evidence="10">
    <location>
        <begin position="249"/>
        <end position="531"/>
    </location>
</feature>
<dbReference type="RefSeq" id="XP_009014036.1">
    <property type="nucleotide sequence ID" value="XM_009015788.1"/>
</dbReference>
<evidence type="ECO:0000256" key="3">
    <source>
        <dbReference type="ARBA" id="ARBA00022692"/>
    </source>
</evidence>
<dbReference type="EMBL" id="KB096134">
    <property type="protein sequence ID" value="ESO08247.1"/>
    <property type="molecule type" value="Genomic_DNA"/>
</dbReference>
<dbReference type="PROSITE" id="PS50893">
    <property type="entry name" value="ABC_TRANSPORTER_2"/>
    <property type="match status" value="1"/>
</dbReference>
<dbReference type="PANTHER" id="PTHR24223:SF461">
    <property type="entry name" value="ATP-BINDING CASSETTE SUB-FAMILY C MEMBER SUR"/>
    <property type="match status" value="1"/>
</dbReference>
<accession>T1G289</accession>
<dbReference type="SUPFAM" id="SSF90123">
    <property type="entry name" value="ABC transporter transmembrane region"/>
    <property type="match status" value="1"/>
</dbReference>
<dbReference type="Pfam" id="PF00664">
    <property type="entry name" value="ABC_membrane"/>
    <property type="match status" value="1"/>
</dbReference>
<dbReference type="InParanoid" id="T1G289"/>
<dbReference type="OrthoDB" id="6500128at2759"/>
<dbReference type="CDD" id="cd03244">
    <property type="entry name" value="ABCC_MRP_domain2"/>
    <property type="match status" value="1"/>
</dbReference>
<proteinExistence type="predicted"/>
<dbReference type="GO" id="GO:0005524">
    <property type="term" value="F:ATP binding"/>
    <property type="evidence" value="ECO:0007669"/>
    <property type="project" value="UniProtKB-KW"/>
</dbReference>
<dbReference type="SUPFAM" id="SSF52540">
    <property type="entry name" value="P-loop containing nucleoside triphosphate hydrolases"/>
    <property type="match status" value="2"/>
</dbReference>
<keyword evidence="4" id="KW-0547">Nucleotide-binding</keyword>
<dbReference type="CDD" id="cd18602">
    <property type="entry name" value="ABC_6TM_SUR1_D2_like"/>
    <property type="match status" value="1"/>
</dbReference>
<dbReference type="InterPro" id="IPR011527">
    <property type="entry name" value="ABC1_TM_dom"/>
</dbReference>
<dbReference type="STRING" id="6412.T1G289"/>
<dbReference type="Pfam" id="PF00005">
    <property type="entry name" value="ABC_tran"/>
    <property type="match status" value="2"/>
</dbReference>
<dbReference type="Gene3D" id="1.20.1560.10">
    <property type="entry name" value="ABC transporter type 1, transmembrane domain"/>
    <property type="match status" value="1"/>
</dbReference>
<evidence type="ECO:0000256" key="5">
    <source>
        <dbReference type="ARBA" id="ARBA00022840"/>
    </source>
</evidence>
<reference evidence="13" key="1">
    <citation type="submission" date="2012-12" db="EMBL/GenBank/DDBJ databases">
        <authorList>
            <person name="Hellsten U."/>
            <person name="Grimwood J."/>
            <person name="Chapman J.A."/>
            <person name="Shapiro H."/>
            <person name="Aerts A."/>
            <person name="Otillar R.P."/>
            <person name="Terry A.Y."/>
            <person name="Boore J.L."/>
            <person name="Simakov O."/>
            <person name="Marletaz F."/>
            <person name="Cho S.-J."/>
            <person name="Edsinger-Gonzales E."/>
            <person name="Havlak P."/>
            <person name="Kuo D.-H."/>
            <person name="Larsson T."/>
            <person name="Lv J."/>
            <person name="Arendt D."/>
            <person name="Savage R."/>
            <person name="Osoegawa K."/>
            <person name="de Jong P."/>
            <person name="Lindberg D.R."/>
            <person name="Seaver E.C."/>
            <person name="Weisblat D.A."/>
            <person name="Putnam N.H."/>
            <person name="Grigoriev I.V."/>
            <person name="Rokhsar D.S."/>
        </authorList>
    </citation>
    <scope>NUCLEOTIDE SEQUENCE</scope>
</reference>
<dbReference type="eggNOG" id="KOG0054">
    <property type="taxonomic scope" value="Eukaryota"/>
</dbReference>
<keyword evidence="3 8" id="KW-0812">Transmembrane</keyword>
<dbReference type="FunFam" id="1.20.1560.10:FF:000601">
    <property type="entry name" value="Uncharacterized protein"/>
    <property type="match status" value="1"/>
</dbReference>
<dbReference type="GeneID" id="20215187"/>
<dbReference type="PROSITE" id="PS50929">
    <property type="entry name" value="ABC_TM1F"/>
    <property type="match status" value="1"/>
</dbReference>
<dbReference type="FunFam" id="3.40.50.300:FF:000838">
    <property type="entry name" value="ABC multidrug transporter (Eurofung)"/>
    <property type="match status" value="1"/>
</dbReference>
<organism evidence="12 13">
    <name type="scientific">Helobdella robusta</name>
    <name type="common">Californian leech</name>
    <dbReference type="NCBI Taxonomy" id="6412"/>
    <lineage>
        <taxon>Eukaryota</taxon>
        <taxon>Metazoa</taxon>
        <taxon>Spiralia</taxon>
        <taxon>Lophotrochozoa</taxon>
        <taxon>Annelida</taxon>
        <taxon>Clitellata</taxon>
        <taxon>Hirudinea</taxon>
        <taxon>Rhynchobdellida</taxon>
        <taxon>Glossiphoniidae</taxon>
        <taxon>Helobdella</taxon>
    </lineage>
</organism>
<dbReference type="EMBL" id="AMQM01003446">
    <property type="status" value="NOT_ANNOTATED_CDS"/>
    <property type="molecule type" value="Genomic_DNA"/>
</dbReference>
<evidence type="ECO:0000259" key="9">
    <source>
        <dbReference type="PROSITE" id="PS50893"/>
    </source>
</evidence>
<evidence type="ECO:0008006" key="14">
    <source>
        <dbReference type="Google" id="ProtNLM"/>
    </source>
</evidence>
<evidence type="ECO:0000256" key="2">
    <source>
        <dbReference type="ARBA" id="ARBA00022448"/>
    </source>
</evidence>
<evidence type="ECO:0000259" key="10">
    <source>
        <dbReference type="PROSITE" id="PS50929"/>
    </source>
</evidence>
<reference evidence="11 13" key="2">
    <citation type="journal article" date="2013" name="Nature">
        <title>Insights into bilaterian evolution from three spiralian genomes.</title>
        <authorList>
            <person name="Simakov O."/>
            <person name="Marletaz F."/>
            <person name="Cho S.J."/>
            <person name="Edsinger-Gonzales E."/>
            <person name="Havlak P."/>
            <person name="Hellsten U."/>
            <person name="Kuo D.H."/>
            <person name="Larsson T."/>
            <person name="Lv J."/>
            <person name="Arendt D."/>
            <person name="Savage R."/>
            <person name="Osoegawa K."/>
            <person name="de Jong P."/>
            <person name="Grimwood J."/>
            <person name="Chapman J.A."/>
            <person name="Shapiro H."/>
            <person name="Aerts A."/>
            <person name="Otillar R.P."/>
            <person name="Terry A.Y."/>
            <person name="Boore J.L."/>
            <person name="Grigoriev I.V."/>
            <person name="Lindberg D.R."/>
            <person name="Seaver E.C."/>
            <person name="Weisblat D.A."/>
            <person name="Putnam N.H."/>
            <person name="Rokhsar D.S."/>
        </authorList>
    </citation>
    <scope>NUCLEOTIDE SEQUENCE</scope>
</reference>